<evidence type="ECO:0000256" key="2">
    <source>
        <dbReference type="ARBA" id="ARBA00022801"/>
    </source>
</evidence>
<evidence type="ECO:0000256" key="1">
    <source>
        <dbReference type="ARBA" id="ARBA00008875"/>
    </source>
</evidence>
<reference evidence="5 6" key="1">
    <citation type="submission" date="2020-04" db="EMBL/GenBank/DDBJ databases">
        <title>Gordonia sp. nov. TBRC 11910.</title>
        <authorList>
            <person name="Suriyachadkun C."/>
        </authorList>
    </citation>
    <scope>NUCLEOTIDE SEQUENCE [LARGE SCALE GENOMIC DNA]</scope>
    <source>
        <strain evidence="5 6">TBRC 11910</strain>
    </source>
</reference>
<protein>
    <submittedName>
        <fullName evidence="5">Xylan 1,4-beta-xylosidase</fullName>
    </submittedName>
</protein>
<comment type="similarity">
    <text evidence="1">Belongs to the glycosyl hydrolase 39 family.</text>
</comment>
<organism evidence="5 6">
    <name type="scientific">Gordonia asplenii</name>
    <dbReference type="NCBI Taxonomy" id="2725283"/>
    <lineage>
        <taxon>Bacteria</taxon>
        <taxon>Bacillati</taxon>
        <taxon>Actinomycetota</taxon>
        <taxon>Actinomycetes</taxon>
        <taxon>Mycobacteriales</taxon>
        <taxon>Gordoniaceae</taxon>
        <taxon>Gordonia</taxon>
    </lineage>
</organism>
<gene>
    <name evidence="5" type="ORF">HH308_01285</name>
</gene>
<proteinExistence type="inferred from homology"/>
<sequence length="412" mass="45676">MCVYRHPTPTPSMHTDAPWPGWGFTHTQFSADSGIPDAVDRARAAVAAVPMVQAQAIMGWGVDNPEPAPGRYDFRSLDRRMDFIRRSGGTPVIVLCCAPDWMRGGEPGQTDWSRLEVAPSSAHFADFAELAAQVAKRYPDVRYFVVWNEFKGFYDDRRGQWDAAGYTAMYNLVYDAVKAVNPANRVGGPYLDFASIAPDAPGGSPLRGPWGAIDRRNLEAFDYWNRHRRGADFVAVDAHASTAQGSPDEFTAVQKFAAVGRWLRIHTDLPVWWLEWYVEPTRPGWTSQHQIAVRVAAMIELAAGGADTALYWNPKPGDALCVDCLWTDTWSSTGGQPLTMLDVLGRFVRWFPPSVERRETFVADGLLALATARAQVIVNITDHPISAMVSGQPMVWAPYETRWLTSGQSSGQ</sequence>
<name>A0A848KPI6_9ACTN</name>
<dbReference type="InterPro" id="IPR049166">
    <property type="entry name" value="GH39_cat"/>
</dbReference>
<feature type="domain" description="Glycosyl hydrolases family 39 N-terminal catalytic" evidence="4">
    <location>
        <begin position="72"/>
        <end position="281"/>
    </location>
</feature>
<evidence type="ECO:0000256" key="3">
    <source>
        <dbReference type="ARBA" id="ARBA00023295"/>
    </source>
</evidence>
<dbReference type="InterPro" id="IPR051923">
    <property type="entry name" value="Glycosyl_Hydrolase_39"/>
</dbReference>
<dbReference type="GO" id="GO:0004553">
    <property type="term" value="F:hydrolase activity, hydrolyzing O-glycosyl compounds"/>
    <property type="evidence" value="ECO:0007669"/>
    <property type="project" value="TreeGrafter"/>
</dbReference>
<evidence type="ECO:0000259" key="4">
    <source>
        <dbReference type="Pfam" id="PF01229"/>
    </source>
</evidence>
<dbReference type="InterPro" id="IPR017853">
    <property type="entry name" value="GH"/>
</dbReference>
<comment type="caution">
    <text evidence="5">The sequence shown here is derived from an EMBL/GenBank/DDBJ whole genome shotgun (WGS) entry which is preliminary data.</text>
</comment>
<keyword evidence="3" id="KW-0326">Glycosidase</keyword>
<dbReference type="Proteomes" id="UP000550729">
    <property type="component" value="Unassembled WGS sequence"/>
</dbReference>
<dbReference type="PANTHER" id="PTHR12631:SF10">
    <property type="entry name" value="BETA-XYLOSIDASE-LIKE PROTEIN-RELATED"/>
    <property type="match status" value="1"/>
</dbReference>
<evidence type="ECO:0000313" key="6">
    <source>
        <dbReference type="Proteomes" id="UP000550729"/>
    </source>
</evidence>
<accession>A0A848KPI6</accession>
<dbReference type="Pfam" id="PF01229">
    <property type="entry name" value="Glyco_hydro_39"/>
    <property type="match status" value="1"/>
</dbReference>
<keyword evidence="6" id="KW-1185">Reference proteome</keyword>
<evidence type="ECO:0000313" key="5">
    <source>
        <dbReference type="EMBL" id="NMN99846.1"/>
    </source>
</evidence>
<dbReference type="SUPFAM" id="SSF51445">
    <property type="entry name" value="(Trans)glycosidases"/>
    <property type="match status" value="1"/>
</dbReference>
<dbReference type="AlphaFoldDB" id="A0A848KPI6"/>
<keyword evidence="2" id="KW-0378">Hydrolase</keyword>
<dbReference type="Gene3D" id="3.20.20.80">
    <property type="entry name" value="Glycosidases"/>
    <property type="match status" value="1"/>
</dbReference>
<dbReference type="PANTHER" id="PTHR12631">
    <property type="entry name" value="ALPHA-L-IDURONIDASE"/>
    <property type="match status" value="1"/>
</dbReference>
<dbReference type="EMBL" id="JABBNB010000001">
    <property type="protein sequence ID" value="NMN99846.1"/>
    <property type="molecule type" value="Genomic_DNA"/>
</dbReference>